<dbReference type="CDD" id="cd16416">
    <property type="entry name" value="HAD_BsYqeG-like"/>
    <property type="match status" value="1"/>
</dbReference>
<dbReference type="InterPro" id="IPR036412">
    <property type="entry name" value="HAD-like_sf"/>
</dbReference>
<evidence type="ECO:0000313" key="1">
    <source>
        <dbReference type="EMBL" id="BAF59309.1"/>
    </source>
</evidence>
<dbReference type="SUPFAM" id="SSF56784">
    <property type="entry name" value="HAD-like"/>
    <property type="match status" value="1"/>
</dbReference>
<dbReference type="Pfam" id="PF00702">
    <property type="entry name" value="Hydrolase"/>
    <property type="match status" value="1"/>
</dbReference>
<keyword evidence="2" id="KW-1185">Reference proteome</keyword>
<dbReference type="NCBIfam" id="TIGR01662">
    <property type="entry name" value="HAD-SF-IIIA"/>
    <property type="match status" value="1"/>
</dbReference>
<dbReference type="InterPro" id="IPR023214">
    <property type="entry name" value="HAD_sf"/>
</dbReference>
<evidence type="ECO:0000313" key="2">
    <source>
        <dbReference type="Proteomes" id="UP000006556"/>
    </source>
</evidence>
<dbReference type="HOGENOM" id="CLU_056221_4_0_9"/>
<dbReference type="NCBIfam" id="TIGR01668">
    <property type="entry name" value="YqeG_hyp_ppase"/>
    <property type="match status" value="1"/>
</dbReference>
<dbReference type="AlphaFoldDB" id="A5D370"/>
<keyword evidence="1" id="KW-0378">Hydrolase</keyword>
<sequence length="174" mass="19601">MFKLFYPRLYVPSILEIKPGLLKKLGIKGIIFDLDNTIIRRDAEEFSPEVAQWLGRMQEHGFRMGIVSNNSRKRVGAIAGAAGLPAVPRAVKPWVRPFRQALKVLGTAPGETALVGDQIFTDIFGGNLAGLYTILVVPLEGKEFWGTRLFSRPVERIVLARLKRHPEVFYGRWD</sequence>
<dbReference type="eggNOG" id="COG2179">
    <property type="taxonomic scope" value="Bacteria"/>
</dbReference>
<accession>A5D370</accession>
<protein>
    <submittedName>
        <fullName evidence="1">Predicted hydrolase</fullName>
    </submittedName>
</protein>
<reference evidence="2" key="1">
    <citation type="journal article" date="2008" name="Genome Res.">
        <title>The genome of Pelotomaculum thermopropionicum reveals niche-associated evolution in anaerobic microbiota.</title>
        <authorList>
            <person name="Kosaka T."/>
            <person name="Kato S."/>
            <person name="Shimoyama T."/>
            <person name="Ishii S."/>
            <person name="Abe T."/>
            <person name="Watanabe K."/>
        </authorList>
    </citation>
    <scope>NUCLEOTIDE SEQUENCE [LARGE SCALE GENOMIC DNA]</scope>
    <source>
        <strain evidence="2">DSM 13744 / JCM 10971 / SI</strain>
    </source>
</reference>
<dbReference type="Proteomes" id="UP000006556">
    <property type="component" value="Chromosome"/>
</dbReference>
<gene>
    <name evidence="1" type="ordered locus">PTH_1128</name>
</gene>
<dbReference type="KEGG" id="pth:PTH_1128"/>
<dbReference type="STRING" id="370438.PTH_1128"/>
<proteinExistence type="predicted"/>
<dbReference type="GO" id="GO:0008962">
    <property type="term" value="F:phosphatidylglycerophosphatase activity"/>
    <property type="evidence" value="ECO:0007669"/>
    <property type="project" value="InterPro"/>
</dbReference>
<dbReference type="InterPro" id="IPR010021">
    <property type="entry name" value="PGPP1/Gep4"/>
</dbReference>
<name>A5D370_PELTS</name>
<dbReference type="InterPro" id="IPR006549">
    <property type="entry name" value="HAD-SF_hydro_IIIA"/>
</dbReference>
<organism evidence="1 2">
    <name type="scientific">Pelotomaculum thermopropionicum (strain DSM 13744 / JCM 10971 / SI)</name>
    <dbReference type="NCBI Taxonomy" id="370438"/>
    <lineage>
        <taxon>Bacteria</taxon>
        <taxon>Bacillati</taxon>
        <taxon>Bacillota</taxon>
        <taxon>Clostridia</taxon>
        <taxon>Eubacteriales</taxon>
        <taxon>Desulfotomaculaceae</taxon>
        <taxon>Pelotomaculum</taxon>
    </lineage>
</organism>
<dbReference type="GO" id="GO:0005737">
    <property type="term" value="C:cytoplasm"/>
    <property type="evidence" value="ECO:0007669"/>
    <property type="project" value="TreeGrafter"/>
</dbReference>
<dbReference type="PANTHER" id="PTHR19288:SF25">
    <property type="entry name" value="PHOSPHATIDYLGLYCEROPHOSPHATASE GEP4, MITOCHONDRIAL"/>
    <property type="match status" value="1"/>
</dbReference>
<dbReference type="EMBL" id="AP009389">
    <property type="protein sequence ID" value="BAF59309.1"/>
    <property type="molecule type" value="Genomic_DNA"/>
</dbReference>
<dbReference type="PANTHER" id="PTHR19288">
    <property type="entry name" value="4-NITROPHENYLPHOSPHATASE-RELATED"/>
    <property type="match status" value="1"/>
</dbReference>
<dbReference type="Gene3D" id="3.40.50.1000">
    <property type="entry name" value="HAD superfamily/HAD-like"/>
    <property type="match status" value="1"/>
</dbReference>